<keyword evidence="4" id="KW-1185">Reference proteome</keyword>
<keyword evidence="3" id="KW-0255">Endonuclease</keyword>
<dbReference type="InterPro" id="IPR003615">
    <property type="entry name" value="HNH_nuc"/>
</dbReference>
<dbReference type="SUPFAM" id="SSF54060">
    <property type="entry name" value="His-Me finger endonucleases"/>
    <property type="match status" value="1"/>
</dbReference>
<dbReference type="Proteomes" id="UP000269134">
    <property type="component" value="Unassembled WGS sequence"/>
</dbReference>
<dbReference type="InterPro" id="IPR044925">
    <property type="entry name" value="His-Me_finger_sf"/>
</dbReference>
<protein>
    <submittedName>
        <fullName evidence="3">HNH endonuclease</fullName>
    </submittedName>
</protein>
<dbReference type="RefSeq" id="WP_122078998.1">
    <property type="nucleotide sequence ID" value="NZ_RFFL01000019.1"/>
</dbReference>
<evidence type="ECO:0000256" key="1">
    <source>
        <dbReference type="SAM" id="MobiDB-lite"/>
    </source>
</evidence>
<comment type="caution">
    <text evidence="3">The sequence shown here is derived from an EMBL/GenBank/DDBJ whole genome shotgun (WGS) entry which is preliminary data.</text>
</comment>
<sequence>MTSPLKGRRRLVYRHWSPEEDALLTELYRTKPITEISTAMGRGTSSIHNRVQKLGLKRTEEFKAITGSGRFKPGDTTWNKGLKGWQAGGRSKDTQFKLGGKPSNTWRPIGSERTTRDGTLMRKVSDHGGKQDWKAVPQLIWEEHNGPLPDGHIVVFKDRNRENLSPENLIAITRAENMRRNSIDRYPPEYRQAAITLGWFRRKLNKLENGNAKPD</sequence>
<keyword evidence="3" id="KW-0540">Nuclease</keyword>
<dbReference type="Gene3D" id="3.90.75.20">
    <property type="match status" value="1"/>
</dbReference>
<dbReference type="Gene3D" id="1.10.10.60">
    <property type="entry name" value="Homeodomain-like"/>
    <property type="match status" value="1"/>
</dbReference>
<dbReference type="GO" id="GO:0004519">
    <property type="term" value="F:endonuclease activity"/>
    <property type="evidence" value="ECO:0007669"/>
    <property type="project" value="UniProtKB-KW"/>
</dbReference>
<feature type="domain" description="HNH nuclease" evidence="2">
    <location>
        <begin position="138"/>
        <end position="179"/>
    </location>
</feature>
<dbReference type="Pfam" id="PF13392">
    <property type="entry name" value="HNH_3"/>
    <property type="match status" value="1"/>
</dbReference>
<name>A0ABX9UW25_9GAMM</name>
<evidence type="ECO:0000313" key="3">
    <source>
        <dbReference type="EMBL" id="RMH97303.1"/>
    </source>
</evidence>
<accession>A0ABX9UW25</accession>
<dbReference type="GeneID" id="84611162"/>
<organism evidence="3 4">
    <name type="scientific">Stutzerimonas nitrititolerans</name>
    <dbReference type="NCBI Taxonomy" id="2482751"/>
    <lineage>
        <taxon>Bacteria</taxon>
        <taxon>Pseudomonadati</taxon>
        <taxon>Pseudomonadota</taxon>
        <taxon>Gammaproteobacteria</taxon>
        <taxon>Pseudomonadales</taxon>
        <taxon>Pseudomonadaceae</taxon>
        <taxon>Stutzerimonas</taxon>
    </lineage>
</organism>
<evidence type="ECO:0000313" key="4">
    <source>
        <dbReference type="Proteomes" id="UP000269134"/>
    </source>
</evidence>
<dbReference type="EMBL" id="RFFL01000019">
    <property type="protein sequence ID" value="RMH97303.1"/>
    <property type="molecule type" value="Genomic_DNA"/>
</dbReference>
<reference evidence="3 4" key="1">
    <citation type="submission" date="2018-10" db="EMBL/GenBank/DDBJ databases">
        <title>Pseudomonas sp. GL14 genome.</title>
        <authorList>
            <person name="Peng J."/>
            <person name="Liu Z.-P."/>
        </authorList>
    </citation>
    <scope>NUCLEOTIDE SEQUENCE [LARGE SCALE GENOMIC DNA]</scope>
    <source>
        <strain evidence="3 4">GL14</strain>
    </source>
</reference>
<keyword evidence="3" id="KW-0378">Hydrolase</keyword>
<gene>
    <name evidence="3" type="ORF">EA795_19180</name>
</gene>
<evidence type="ECO:0000259" key="2">
    <source>
        <dbReference type="Pfam" id="PF13392"/>
    </source>
</evidence>
<proteinExistence type="predicted"/>
<feature type="region of interest" description="Disordered" evidence="1">
    <location>
        <begin position="89"/>
        <end position="113"/>
    </location>
</feature>